<name>A0A7X0NP83_9ACTN</name>
<proteinExistence type="predicted"/>
<feature type="signal peptide" evidence="1">
    <location>
        <begin position="1"/>
        <end position="32"/>
    </location>
</feature>
<evidence type="ECO:0000256" key="1">
    <source>
        <dbReference type="SAM" id="SignalP"/>
    </source>
</evidence>
<reference evidence="3 4" key="1">
    <citation type="submission" date="2020-08" db="EMBL/GenBank/DDBJ databases">
        <title>Sequencing the genomes of 1000 actinobacteria strains.</title>
        <authorList>
            <person name="Klenk H.-P."/>
        </authorList>
    </citation>
    <scope>NUCLEOTIDE SEQUENCE [LARGE SCALE GENOMIC DNA]</scope>
    <source>
        <strain evidence="3 4">DSM 43768</strain>
    </source>
</reference>
<dbReference type="GO" id="GO:0016853">
    <property type="term" value="F:isomerase activity"/>
    <property type="evidence" value="ECO:0007669"/>
    <property type="project" value="UniProtKB-KW"/>
</dbReference>
<dbReference type="AlphaFoldDB" id="A0A7X0NP83"/>
<dbReference type="Proteomes" id="UP000565579">
    <property type="component" value="Unassembled WGS sequence"/>
</dbReference>
<dbReference type="Gene3D" id="3.10.450.50">
    <property type="match status" value="1"/>
</dbReference>
<dbReference type="InterPro" id="IPR032710">
    <property type="entry name" value="NTF2-like_dom_sf"/>
</dbReference>
<keyword evidence="3" id="KW-0413">Isomerase</keyword>
<dbReference type="RefSeq" id="WP_185101716.1">
    <property type="nucleotide sequence ID" value="NZ_BAAAXY010000181.1"/>
</dbReference>
<accession>A0A7X0NP83</accession>
<dbReference type="SUPFAM" id="SSF54427">
    <property type="entry name" value="NTF2-like"/>
    <property type="match status" value="1"/>
</dbReference>
<sequence length="171" mass="18915">MRKHAFLSTVTGALALSIAATIGLTPSASADAAPERRTAEQTRALLAAFERKDLKAISARIDEKATFTIPLSFSGGPEPADHFVGKKQILGYVTNVLTNFQKIRFTDMRISVTEHGNTSFVQANGDFTTADNRSYRNVYVYRFDWKNGRMVHTDEYANPVTLCNTFTNLAC</sequence>
<protein>
    <submittedName>
        <fullName evidence="3">Ketosteroid isomerase-like protein</fullName>
    </submittedName>
</protein>
<evidence type="ECO:0000313" key="3">
    <source>
        <dbReference type="EMBL" id="MBB6546994.1"/>
    </source>
</evidence>
<dbReference type="Pfam" id="PF12680">
    <property type="entry name" value="SnoaL_2"/>
    <property type="match status" value="1"/>
</dbReference>
<keyword evidence="4" id="KW-1185">Reference proteome</keyword>
<comment type="caution">
    <text evidence="3">The sequence shown here is derived from an EMBL/GenBank/DDBJ whole genome shotgun (WGS) entry which is preliminary data.</text>
</comment>
<organism evidence="3 4">
    <name type="scientific">Nonomuraea rubra</name>
    <dbReference type="NCBI Taxonomy" id="46180"/>
    <lineage>
        <taxon>Bacteria</taxon>
        <taxon>Bacillati</taxon>
        <taxon>Actinomycetota</taxon>
        <taxon>Actinomycetes</taxon>
        <taxon>Streptosporangiales</taxon>
        <taxon>Streptosporangiaceae</taxon>
        <taxon>Nonomuraea</taxon>
    </lineage>
</organism>
<gene>
    <name evidence="3" type="ORF">HD593_001789</name>
</gene>
<evidence type="ECO:0000259" key="2">
    <source>
        <dbReference type="Pfam" id="PF12680"/>
    </source>
</evidence>
<feature type="domain" description="SnoaL-like" evidence="2">
    <location>
        <begin position="43"/>
        <end position="152"/>
    </location>
</feature>
<keyword evidence="1" id="KW-0732">Signal</keyword>
<feature type="chain" id="PRO_5031111196" evidence="1">
    <location>
        <begin position="33"/>
        <end position="171"/>
    </location>
</feature>
<evidence type="ECO:0000313" key="4">
    <source>
        <dbReference type="Proteomes" id="UP000565579"/>
    </source>
</evidence>
<dbReference type="InterPro" id="IPR037401">
    <property type="entry name" value="SnoaL-like"/>
</dbReference>
<dbReference type="EMBL" id="JACHMI010000001">
    <property type="protein sequence ID" value="MBB6546994.1"/>
    <property type="molecule type" value="Genomic_DNA"/>
</dbReference>